<keyword evidence="2" id="KW-0255">Endonuclease</keyword>
<dbReference type="Pfam" id="PF01844">
    <property type="entry name" value="HNH"/>
    <property type="match status" value="1"/>
</dbReference>
<comment type="caution">
    <text evidence="2">The sequence shown here is derived from an EMBL/GenBank/DDBJ whole genome shotgun (WGS) entry which is preliminary data.</text>
</comment>
<dbReference type="InterPro" id="IPR002711">
    <property type="entry name" value="HNH"/>
</dbReference>
<sequence length="274" mass="30902">MANFTPPSPGTNLNNEQLTASFLCSSQGGMRRSNRTNTLVIVSNHVASIYDDRWVDDVLHYTGMGQGGHQSLEFNQNRTLNESRTNGVAVHLFEVFTAKTYTYIGEVLLAYEPYQERQPDVEGQDRFVWVFPLRLKSGVLPAISDATLTQLNQLKEKQARKLSDAEVEALARRQGRATVGKRSAKVTQHQRSPWVAEHAKRRSKGRCDLCQEAAPFNKKDGTPYLETHHIEWLVHDGADTVENTVALCPNCHRKMHVLDDQADRKLLIARLSAH</sequence>
<dbReference type="EMBL" id="LACD01000007">
    <property type="protein sequence ID" value="KJZ46012.1"/>
    <property type="molecule type" value="Genomic_DNA"/>
</dbReference>
<dbReference type="SMART" id="SM00507">
    <property type="entry name" value="HNHc"/>
    <property type="match status" value="1"/>
</dbReference>
<dbReference type="Pfam" id="PF26348">
    <property type="entry name" value="SRA_ScoMcrA"/>
    <property type="match status" value="1"/>
</dbReference>
<dbReference type="RefSeq" id="WP_046046071.1">
    <property type="nucleotide sequence ID" value="NZ_LACD01000007.1"/>
</dbReference>
<dbReference type="CDD" id="cd00085">
    <property type="entry name" value="HNHc"/>
    <property type="match status" value="1"/>
</dbReference>
<organism evidence="2 3">
    <name type="scientific">Pseudomonas fluorescens</name>
    <dbReference type="NCBI Taxonomy" id="294"/>
    <lineage>
        <taxon>Bacteria</taxon>
        <taxon>Pseudomonadati</taxon>
        <taxon>Pseudomonadota</taxon>
        <taxon>Gammaproteobacteria</taxon>
        <taxon>Pseudomonadales</taxon>
        <taxon>Pseudomonadaceae</taxon>
        <taxon>Pseudomonas</taxon>
    </lineage>
</organism>
<accession>A0A0F4TRL4</accession>
<dbReference type="InterPro" id="IPR058712">
    <property type="entry name" value="SRA_ScoMcrA"/>
</dbReference>
<name>A0A0F4TRL4_PSEFL</name>
<proteinExistence type="predicted"/>
<dbReference type="GO" id="GO:0003676">
    <property type="term" value="F:nucleic acid binding"/>
    <property type="evidence" value="ECO:0007669"/>
    <property type="project" value="InterPro"/>
</dbReference>
<dbReference type="PATRIC" id="fig|294.131.peg.5858"/>
<dbReference type="GO" id="GO:0004519">
    <property type="term" value="F:endonuclease activity"/>
    <property type="evidence" value="ECO:0007669"/>
    <property type="project" value="UniProtKB-KW"/>
</dbReference>
<keyword evidence="2" id="KW-0378">Hydrolase</keyword>
<evidence type="ECO:0000313" key="2">
    <source>
        <dbReference type="EMBL" id="KJZ46012.1"/>
    </source>
</evidence>
<dbReference type="Proteomes" id="UP000033500">
    <property type="component" value="Unassembled WGS sequence"/>
</dbReference>
<protein>
    <submittedName>
        <fullName evidence="2">Restriction endonuclease</fullName>
    </submittedName>
</protein>
<feature type="domain" description="HNH nuclease" evidence="1">
    <location>
        <begin position="194"/>
        <end position="253"/>
    </location>
</feature>
<evidence type="ECO:0000259" key="1">
    <source>
        <dbReference type="SMART" id="SM00507"/>
    </source>
</evidence>
<dbReference type="InterPro" id="IPR003615">
    <property type="entry name" value="HNH_nuc"/>
</dbReference>
<gene>
    <name evidence="2" type="ORF">VC34_08200</name>
</gene>
<reference evidence="2 3" key="1">
    <citation type="submission" date="2015-03" db="EMBL/GenBank/DDBJ databases">
        <title>Comparative genomics of Pseudomonas insights into diversity of traits involved in vanlence and defense.</title>
        <authorList>
            <person name="Qin Y."/>
        </authorList>
    </citation>
    <scope>NUCLEOTIDE SEQUENCE [LARGE SCALE GENOMIC DNA]</scope>
    <source>
        <strain evidence="2 3">C3</strain>
    </source>
</reference>
<dbReference type="Gene3D" id="1.10.30.50">
    <property type="match status" value="1"/>
</dbReference>
<keyword evidence="2" id="KW-0540">Nuclease</keyword>
<evidence type="ECO:0000313" key="3">
    <source>
        <dbReference type="Proteomes" id="UP000033500"/>
    </source>
</evidence>
<dbReference type="GO" id="GO:0008270">
    <property type="term" value="F:zinc ion binding"/>
    <property type="evidence" value="ECO:0007669"/>
    <property type="project" value="InterPro"/>
</dbReference>
<dbReference type="AlphaFoldDB" id="A0A0F4TRL4"/>